<dbReference type="RefSeq" id="WP_058299087.1">
    <property type="nucleotide sequence ID" value="NZ_FMAU01000003.1"/>
</dbReference>
<dbReference type="OrthoDB" id="2953146at2"/>
<dbReference type="PANTHER" id="PTHR43681:SF1">
    <property type="entry name" value="SARCALUMENIN"/>
    <property type="match status" value="1"/>
</dbReference>
<dbReference type="SUPFAM" id="SSF52540">
    <property type="entry name" value="P-loop containing nucleoside triphosphate hydrolases"/>
    <property type="match status" value="1"/>
</dbReference>
<keyword evidence="2" id="KW-0175">Coiled coil</keyword>
<dbReference type="Gene3D" id="1.25.40.10">
    <property type="entry name" value="Tetratricopeptide repeat domain"/>
    <property type="match status" value="1"/>
</dbReference>
<dbReference type="InterPro" id="IPR027417">
    <property type="entry name" value="P-loop_NTPase"/>
</dbReference>
<feature type="repeat" description="TPR" evidence="1">
    <location>
        <begin position="113"/>
        <end position="146"/>
    </location>
</feature>
<dbReference type="InterPro" id="IPR019734">
    <property type="entry name" value="TPR_rpt"/>
</dbReference>
<dbReference type="Proteomes" id="UP000181997">
    <property type="component" value="Unassembled WGS sequence"/>
</dbReference>
<accession>A0A0V8HGI8</accession>
<dbReference type="InterPro" id="IPR051943">
    <property type="entry name" value="TRAFAC_Dynamin-like_GTPase"/>
</dbReference>
<keyword evidence="1" id="KW-0802">TPR repeat</keyword>
<dbReference type="PROSITE" id="PS50005">
    <property type="entry name" value="TPR"/>
    <property type="match status" value="1"/>
</dbReference>
<evidence type="ECO:0000256" key="2">
    <source>
        <dbReference type="SAM" id="Coils"/>
    </source>
</evidence>
<dbReference type="InterPro" id="IPR011990">
    <property type="entry name" value="TPR-like_helical_dom_sf"/>
</dbReference>
<feature type="coiled-coil region" evidence="2">
    <location>
        <begin position="854"/>
        <end position="881"/>
    </location>
</feature>
<proteinExistence type="predicted"/>
<name>A0A0V8HGI8_9BACI</name>
<dbReference type="Gene3D" id="3.40.50.300">
    <property type="entry name" value="P-loop containing nucleotide triphosphate hydrolases"/>
    <property type="match status" value="1"/>
</dbReference>
<dbReference type="AlphaFoldDB" id="A0A0V8HGI8"/>
<keyword evidence="4" id="KW-1185">Reference proteome</keyword>
<evidence type="ECO:0000313" key="4">
    <source>
        <dbReference type="Proteomes" id="UP000181997"/>
    </source>
</evidence>
<organism evidence="3 4">
    <name type="scientific">[Bacillus] enclensis</name>
    <dbReference type="NCBI Taxonomy" id="1402860"/>
    <lineage>
        <taxon>Bacteria</taxon>
        <taxon>Bacillati</taxon>
        <taxon>Bacillota</taxon>
        <taxon>Bacilli</taxon>
        <taxon>Bacillales</taxon>
        <taxon>Bacillaceae</taxon>
        <taxon>Rossellomorea</taxon>
    </lineage>
</organism>
<reference evidence="4" key="1">
    <citation type="submission" date="2016-08" db="EMBL/GenBank/DDBJ databases">
        <authorList>
            <person name="Varghese N."/>
            <person name="Submissions Spin"/>
        </authorList>
    </citation>
    <scope>NUCLEOTIDE SEQUENCE [LARGE SCALE GENOMIC DNA]</scope>
    <source>
        <strain evidence="4">SGD-1123</strain>
    </source>
</reference>
<evidence type="ECO:0000256" key="1">
    <source>
        <dbReference type="PROSITE-ProRule" id="PRU00339"/>
    </source>
</evidence>
<evidence type="ECO:0000313" key="3">
    <source>
        <dbReference type="EMBL" id="SCC19662.1"/>
    </source>
</evidence>
<dbReference type="SUPFAM" id="SSF48452">
    <property type="entry name" value="TPR-like"/>
    <property type="match status" value="1"/>
</dbReference>
<gene>
    <name evidence="3" type="ORF">GA0061094_3073</name>
</gene>
<dbReference type="PANTHER" id="PTHR43681">
    <property type="entry name" value="TRANSMEMBRANE GTPASE FZO"/>
    <property type="match status" value="1"/>
</dbReference>
<protein>
    <submittedName>
        <fullName evidence="3">Uncharacterized protein</fullName>
    </submittedName>
</protein>
<dbReference type="EMBL" id="FMAU01000003">
    <property type="protein sequence ID" value="SCC19662.1"/>
    <property type="molecule type" value="Genomic_DNA"/>
</dbReference>
<sequence>MTEEKLLMEKSFYETFLIDNESTLHPIEVLGAAFVEEQQNEPYDLTYIRYAQGEVYFHSKDYEAAIFKWESVLNELEPWAKKNIADSYYALGMLSSAEDVYTGISTENPVLTMEISLQLFHLYIERSKLKSAYRIIEKALGIDPDYPHVSQLAKTFYEEQQDWKNAVGLAVGESIRTGSEIWFRSLLEYAEMGYTSVYTPNYFYDVLIAVYEKDRPLFRDLVQSLWTSFREVPETHIEWMATVNTIFEYVEPETGERWGEISAEFQNAYLHFLEEGYLVKEIEGFMPALLANWLKISKQEQPLFASAAVMAWSDVFAYSMDPEVVEEAERLLLQGEYPAFKMEETLLLLNKIISWSEGNGAPVSYKMKWIAEQLLDTSQQYLVVAGSESSGKSSFVQSVLGESVGEAEHSTVVYRYHRDQVEVTEVHERGAEKVESIADFEELMERESFVEYRLPSDFLQKNGSALIDVQANSRGMKDLTSFYPAADGLLYVLNADAPFNAEDRKTLRTLKEIGQHVNVHFLLNKMDKIDHAGHSEEIIESARTKAREWFPSAEVLPYSSLEAVHLQQRDVEAFLKNHYFHHPGELKRERRVKLFYLVRKTLKDLFSQRKNQELGLQEAIEKNKDILVRLNGFHTYLEDMQHDKTKDIKDSFRKKKEEMKKEISRKVPEILSGCSDLITEESDFRQIHTELNEAMNARIQSYIQEDLMPRYMILLENWLQSSRQELQDGQDYLHEMSTTFNELFGKDRVVLQCDFQVVDDWKRDVSRMGTRAQIDKENILLKFKPGQFLLKSAGKLFGGIPQNKNLLHTQYKRYLENEDYSETAESVANKFFVQFDLFEKSLDQDIQSFFAEPFNQLDLTIKETEAEVAAEEETLKKMKEHPERYFDPITLFEVKLLHDEYRMKAGAGSTRPSY</sequence>